<dbReference type="RefSeq" id="YP_007517802.1">
    <property type="nucleotide sequence ID" value="NC_020482.1"/>
</dbReference>
<organism evidence="1 2">
    <name type="scientific">Pelagibacter phage HTVC011P</name>
    <dbReference type="NCBI Taxonomy" id="1283078"/>
    <lineage>
        <taxon>Viruses</taxon>
        <taxon>Duplodnaviria</taxon>
        <taxon>Heunggongvirae</taxon>
        <taxon>Uroviricota</taxon>
        <taxon>Caudoviricetes</taxon>
        <taxon>Autographivirales</taxon>
        <taxon>Stopavirus</taxon>
        <taxon>Stopavirus HTVC011P</taxon>
    </lineage>
</organism>
<reference evidence="1 2" key="1">
    <citation type="journal article" date="2013" name="Nature">
        <title>Abundant SAR11 viruses in the ocean.</title>
        <authorList>
            <person name="Zhao Y."/>
            <person name="Temperton B."/>
            <person name="Thrash J.C."/>
            <person name="Schwalbach M.S."/>
            <person name="Vergin K.L."/>
            <person name="Landry Z.C."/>
            <person name="Ellisman M."/>
            <person name="Deerinck T."/>
            <person name="Sullivan M.B."/>
            <person name="Giovannoni S.J."/>
        </authorList>
    </citation>
    <scope>NUCLEOTIDE SEQUENCE [LARGE SCALE GENOMIC DNA]</scope>
</reference>
<evidence type="ECO:0000313" key="1">
    <source>
        <dbReference type="EMBL" id="AGE60572.1"/>
    </source>
</evidence>
<dbReference type="OrthoDB" id="29146at10239"/>
<dbReference type="KEGG" id="vg:14697524"/>
<keyword evidence="2" id="KW-1185">Reference proteome</keyword>
<proteinExistence type="predicted"/>
<evidence type="ECO:0000313" key="2">
    <source>
        <dbReference type="Proteomes" id="UP000011294"/>
    </source>
</evidence>
<dbReference type="GeneID" id="14697524"/>
<sequence length="72" mass="8523">MKYVLILYLCSFATEPKCLPDTYINQEFTNYYDCITQGYVHSYNHLIMIDPDEVNQQRLAIRFTCKDMSTPT</sequence>
<accession>M1I885</accession>
<dbReference type="EMBL" id="KC465900">
    <property type="protein sequence ID" value="AGE60572.1"/>
    <property type="molecule type" value="Genomic_DNA"/>
</dbReference>
<protein>
    <submittedName>
        <fullName evidence="1">Uncharacterized protein</fullName>
    </submittedName>
</protein>
<dbReference type="Proteomes" id="UP000011294">
    <property type="component" value="Genome"/>
</dbReference>
<name>M1I885_9CAUD</name>